<dbReference type="Proteomes" id="UP001485459">
    <property type="component" value="Chromosome"/>
</dbReference>
<proteinExistence type="predicted"/>
<reference evidence="2" key="1">
    <citation type="submission" date="2024-03" db="EMBL/GenBank/DDBJ databases">
        <title>Chitinophaga horti sp. nov., isolated from garden soil.</title>
        <authorList>
            <person name="Lee D.S."/>
            <person name="Han D.M."/>
            <person name="Baek J.H."/>
            <person name="Choi D.G."/>
            <person name="Jeon J.H."/>
            <person name="Jeon C.O."/>
        </authorList>
    </citation>
    <scope>NUCLEOTIDE SEQUENCE [LARGE SCALE GENOMIC DNA]</scope>
    <source>
        <strain evidence="2">GPA1</strain>
    </source>
</reference>
<dbReference type="Gene3D" id="3.30.470.20">
    <property type="entry name" value="ATP-grasp fold, B domain"/>
    <property type="match status" value="1"/>
</dbReference>
<sequence>MDRYGLNYGAIDLILTPEGKYYFLELNAAGEFFWLDKLCDGAISRQLAAVLTGSAERRRSLIS</sequence>
<gene>
    <name evidence="1" type="ORF">WJU16_04385</name>
</gene>
<evidence type="ECO:0008006" key="3">
    <source>
        <dbReference type="Google" id="ProtNLM"/>
    </source>
</evidence>
<evidence type="ECO:0000313" key="1">
    <source>
        <dbReference type="EMBL" id="WZN42272.1"/>
    </source>
</evidence>
<keyword evidence="2" id="KW-1185">Reference proteome</keyword>
<organism evidence="1 2">
    <name type="scientific">Chitinophaga pollutisoli</name>
    <dbReference type="NCBI Taxonomy" id="3133966"/>
    <lineage>
        <taxon>Bacteria</taxon>
        <taxon>Pseudomonadati</taxon>
        <taxon>Bacteroidota</taxon>
        <taxon>Chitinophagia</taxon>
        <taxon>Chitinophagales</taxon>
        <taxon>Chitinophagaceae</taxon>
        <taxon>Chitinophaga</taxon>
    </lineage>
</organism>
<protein>
    <recommendedName>
        <fullName evidence="3">ATP-grasp domain-containing protein</fullName>
    </recommendedName>
</protein>
<accession>A0ABZ2YRU0</accession>
<dbReference type="EMBL" id="CP149822">
    <property type="protein sequence ID" value="WZN42272.1"/>
    <property type="molecule type" value="Genomic_DNA"/>
</dbReference>
<evidence type="ECO:0000313" key="2">
    <source>
        <dbReference type="Proteomes" id="UP001485459"/>
    </source>
</evidence>
<name>A0ABZ2YRU0_9BACT</name>
<dbReference type="SUPFAM" id="SSF56059">
    <property type="entry name" value="Glutathione synthetase ATP-binding domain-like"/>
    <property type="match status" value="1"/>
</dbReference>
<dbReference type="RefSeq" id="WP_341837106.1">
    <property type="nucleotide sequence ID" value="NZ_CP149822.1"/>
</dbReference>